<evidence type="ECO:0000256" key="1">
    <source>
        <dbReference type="SAM" id="MobiDB-lite"/>
    </source>
</evidence>
<feature type="region of interest" description="Disordered" evidence="1">
    <location>
        <begin position="35"/>
        <end position="156"/>
    </location>
</feature>
<feature type="region of interest" description="Disordered" evidence="1">
    <location>
        <begin position="1"/>
        <end position="21"/>
    </location>
</feature>
<reference evidence="2" key="1">
    <citation type="submission" date="2021-01" db="UniProtKB">
        <authorList>
            <consortium name="EnsemblMetazoa"/>
        </authorList>
    </citation>
    <scope>IDENTIFICATION</scope>
</reference>
<evidence type="ECO:0000313" key="2">
    <source>
        <dbReference type="EnsemblMetazoa" id="CLYHEMP018082.1"/>
    </source>
</evidence>
<accession>A0A7M5X537</accession>
<feature type="compositionally biased region" description="Polar residues" evidence="1">
    <location>
        <begin position="141"/>
        <end position="156"/>
    </location>
</feature>
<feature type="compositionally biased region" description="Low complexity" evidence="1">
    <location>
        <begin position="64"/>
        <end position="117"/>
    </location>
</feature>
<sequence length="361" mass="40791">MNLRSHRNKLERASSSKELVSLSTVSIASYISPPKERKRTLHSLRDLPTDTGKTGYGKLGENATSSTSIKQVSSTSSCKQPRSSSSTTITSPGPLARSSSSRFQSTTSLKLKQSLSSASETPTKRRKTLKTAWIEEDDQPDQSTSAHSTSSLKTISGKSINRLKTFTTSCRKKKTTKRKESNILTKEQKQKVEKILKEFNKKQKSIRRNGTTQPNPRSQNQILNAANTSSIFDERYYGPGTVRLRTRSRRNVRMILKTLEDYGDGSTLIDLIDYSKTVCQTEHCNLLVLHALKEAMKTQQVQTYNDLFVRQDCYDEFLEEEQQREKDKKMGQLAINTNSKTKIALKNPPLKAPKGKRRTYL</sequence>
<name>A0A7M5X537_9CNID</name>
<dbReference type="EnsemblMetazoa" id="CLYHEMT018082.1">
    <property type="protein sequence ID" value="CLYHEMP018082.1"/>
    <property type="gene ID" value="CLYHEMG018082"/>
</dbReference>
<protein>
    <submittedName>
        <fullName evidence="2">Uncharacterized protein</fullName>
    </submittedName>
</protein>
<evidence type="ECO:0000313" key="3">
    <source>
        <dbReference type="Proteomes" id="UP000594262"/>
    </source>
</evidence>
<dbReference type="Proteomes" id="UP000594262">
    <property type="component" value="Unplaced"/>
</dbReference>
<proteinExistence type="predicted"/>
<dbReference type="RefSeq" id="XP_066936327.1">
    <property type="nucleotide sequence ID" value="XM_067080226.1"/>
</dbReference>
<keyword evidence="3" id="KW-1185">Reference proteome</keyword>
<organism evidence="2 3">
    <name type="scientific">Clytia hemisphaerica</name>
    <dbReference type="NCBI Taxonomy" id="252671"/>
    <lineage>
        <taxon>Eukaryota</taxon>
        <taxon>Metazoa</taxon>
        <taxon>Cnidaria</taxon>
        <taxon>Hydrozoa</taxon>
        <taxon>Hydroidolina</taxon>
        <taxon>Leptothecata</taxon>
        <taxon>Obeliida</taxon>
        <taxon>Clytiidae</taxon>
        <taxon>Clytia</taxon>
    </lineage>
</organism>
<dbReference type="AlphaFoldDB" id="A0A7M5X537"/>
<dbReference type="GeneID" id="136824067"/>